<dbReference type="EC" id="5.6.2.4" evidence="7"/>
<dbReference type="PANTHER" id="PTHR13710:SF155">
    <property type="entry name" value="ATP-DEPENDENT DNA HELICASE Q-LIKE 3"/>
    <property type="match status" value="1"/>
</dbReference>
<dbReference type="InterPro" id="IPR001650">
    <property type="entry name" value="Helicase_C-like"/>
</dbReference>
<dbReference type="AlphaFoldDB" id="A0AAD8Y0M0"/>
<feature type="region of interest" description="Disordered" evidence="8">
    <location>
        <begin position="982"/>
        <end position="1012"/>
    </location>
</feature>
<dbReference type="NCBIfam" id="TIGR00614">
    <property type="entry name" value="recQ_fam"/>
    <property type="match status" value="1"/>
</dbReference>
<evidence type="ECO:0000256" key="2">
    <source>
        <dbReference type="ARBA" id="ARBA00022741"/>
    </source>
</evidence>
<dbReference type="Proteomes" id="UP001224775">
    <property type="component" value="Unassembled WGS sequence"/>
</dbReference>
<feature type="compositionally biased region" description="Polar residues" evidence="8">
    <location>
        <begin position="440"/>
        <end position="456"/>
    </location>
</feature>
<keyword evidence="3 11" id="KW-0378">Hydrolase</keyword>
<dbReference type="GO" id="GO:0005694">
    <property type="term" value="C:chromosome"/>
    <property type="evidence" value="ECO:0007669"/>
    <property type="project" value="TreeGrafter"/>
</dbReference>
<evidence type="ECO:0000313" key="11">
    <source>
        <dbReference type="EMBL" id="KAK1737207.1"/>
    </source>
</evidence>
<keyword evidence="5" id="KW-0067">ATP-binding</keyword>
<feature type="compositionally biased region" description="Basic and acidic residues" evidence="8">
    <location>
        <begin position="340"/>
        <end position="350"/>
    </location>
</feature>
<feature type="region of interest" description="Disordered" evidence="8">
    <location>
        <begin position="1"/>
        <end position="77"/>
    </location>
</feature>
<dbReference type="InterPro" id="IPR014001">
    <property type="entry name" value="Helicase_ATP-bd"/>
</dbReference>
<comment type="caution">
    <text evidence="11">The sequence shown here is derived from an EMBL/GenBank/DDBJ whole genome shotgun (WGS) entry which is preliminary data.</text>
</comment>
<dbReference type="InterPro" id="IPR027417">
    <property type="entry name" value="P-loop_NTPase"/>
</dbReference>
<proteinExistence type="inferred from homology"/>
<keyword evidence="12" id="KW-1185">Reference proteome</keyword>
<dbReference type="GO" id="GO:0005737">
    <property type="term" value="C:cytoplasm"/>
    <property type="evidence" value="ECO:0007669"/>
    <property type="project" value="TreeGrafter"/>
</dbReference>
<dbReference type="Pfam" id="PF00271">
    <property type="entry name" value="Helicase_C"/>
    <property type="match status" value="1"/>
</dbReference>
<evidence type="ECO:0000256" key="7">
    <source>
        <dbReference type="ARBA" id="ARBA00034808"/>
    </source>
</evidence>
<dbReference type="GO" id="GO:0005524">
    <property type="term" value="F:ATP binding"/>
    <property type="evidence" value="ECO:0007669"/>
    <property type="project" value="UniProtKB-KW"/>
</dbReference>
<accession>A0AAD8Y0M0</accession>
<dbReference type="GO" id="GO:0043138">
    <property type="term" value="F:3'-5' DNA helicase activity"/>
    <property type="evidence" value="ECO:0007669"/>
    <property type="project" value="UniProtKB-EC"/>
</dbReference>
<evidence type="ECO:0000256" key="8">
    <source>
        <dbReference type="SAM" id="MobiDB-lite"/>
    </source>
</evidence>
<evidence type="ECO:0000259" key="10">
    <source>
        <dbReference type="PROSITE" id="PS51194"/>
    </source>
</evidence>
<feature type="compositionally biased region" description="Acidic residues" evidence="8">
    <location>
        <begin position="361"/>
        <end position="371"/>
    </location>
</feature>
<dbReference type="SUPFAM" id="SSF52540">
    <property type="entry name" value="P-loop containing nucleoside triphosphate hydrolases"/>
    <property type="match status" value="1"/>
</dbReference>
<protein>
    <recommendedName>
        <fullName evidence="7">DNA 3'-5' helicase</fullName>
        <ecNumber evidence="7">5.6.2.4</ecNumber>
    </recommendedName>
</protein>
<feature type="compositionally biased region" description="Basic and acidic residues" evidence="8">
    <location>
        <begin position="40"/>
        <end position="63"/>
    </location>
</feature>
<evidence type="ECO:0000256" key="5">
    <source>
        <dbReference type="ARBA" id="ARBA00022840"/>
    </source>
</evidence>
<feature type="domain" description="Helicase C-terminal" evidence="10">
    <location>
        <begin position="751"/>
        <end position="908"/>
    </location>
</feature>
<feature type="region of interest" description="Disordered" evidence="8">
    <location>
        <begin position="1097"/>
        <end position="1130"/>
    </location>
</feature>
<dbReference type="CDD" id="cd17920">
    <property type="entry name" value="DEXHc_RecQ"/>
    <property type="match status" value="1"/>
</dbReference>
<dbReference type="GO" id="GO:0009378">
    <property type="term" value="F:four-way junction helicase activity"/>
    <property type="evidence" value="ECO:0007669"/>
    <property type="project" value="TreeGrafter"/>
</dbReference>
<dbReference type="Gene3D" id="3.40.50.300">
    <property type="entry name" value="P-loop containing nucleotide triphosphate hydrolases"/>
    <property type="match status" value="2"/>
</dbReference>
<evidence type="ECO:0000313" key="12">
    <source>
        <dbReference type="Proteomes" id="UP001224775"/>
    </source>
</evidence>
<dbReference type="EMBL" id="JATAAI010000026">
    <property type="protein sequence ID" value="KAK1737207.1"/>
    <property type="molecule type" value="Genomic_DNA"/>
</dbReference>
<comment type="catalytic activity">
    <reaction evidence="6">
        <text>Couples ATP hydrolysis with the unwinding of duplex DNA by translocating in the 3'-5' direction.</text>
        <dbReference type="EC" id="5.6.2.4"/>
    </reaction>
</comment>
<name>A0AAD8Y0M0_9STRA</name>
<dbReference type="InterPro" id="IPR004589">
    <property type="entry name" value="DNA_helicase_ATP-dep_RecQ"/>
</dbReference>
<evidence type="ECO:0000256" key="3">
    <source>
        <dbReference type="ARBA" id="ARBA00022801"/>
    </source>
</evidence>
<feature type="compositionally biased region" description="Acidic residues" evidence="8">
    <location>
        <begin position="64"/>
        <end position="77"/>
    </location>
</feature>
<dbReference type="Pfam" id="PF00270">
    <property type="entry name" value="DEAD"/>
    <property type="match status" value="1"/>
</dbReference>
<dbReference type="SMART" id="SM00487">
    <property type="entry name" value="DEXDc"/>
    <property type="match status" value="1"/>
</dbReference>
<keyword evidence="2" id="KW-0547">Nucleotide-binding</keyword>
<feature type="region of interest" description="Disordered" evidence="8">
    <location>
        <begin position="313"/>
        <end position="484"/>
    </location>
</feature>
<dbReference type="GO" id="GO:0003676">
    <property type="term" value="F:nucleic acid binding"/>
    <property type="evidence" value="ECO:0007669"/>
    <property type="project" value="InterPro"/>
</dbReference>
<keyword evidence="4 11" id="KW-0347">Helicase</keyword>
<sequence>MPTTASQHTVGVEPVDAAAADAVHAEDIRGGADEDSDPAAGDKRPAEDGHDEDTSNKKAKTDTPEDDNNAAEPTAEDLEWNSLTETVREKLRSMDPEKCFEKAIELQLIARQEVESRSAHLSTAMDLMDQQNQLTINPEDKAAMMAQPIPAGGGTPSTRSRNLPNLSIPAGQRVTKAEREVNKQKPIKNPNTAGAVPCMKMTPPLPPRCEGDPNPTAEVPAFCQLVNFPTARYFGNCVMCDDAEFSIPKQNKGVCNNCDVAIWVINPSGMQIKWCKGCKNFRKWIDFGVKSLTDDSAKTCHVCGTPNPTAAVVDLTSPKPTQYGGGGDVMESNRRRRRRLESDKKQRIDDNNDASNGSNEDVIDVDLDETMNEIKSTANDKQRHRNKKKRTNDDDALANNEVHSMTHTMDKSKRKRSDKRKQEPVQVKSQENGYRKFPSASRQQSHSKDTSQNNRPAISDTDDNDKKKRSKESSKRTLTDFYNQNANQPAASVESLMERASHILQSTFKLKSLRPLQKTAIQGALGGNSQIVIMATGGGKSLCYQLPTLACGSTYNQTARNSRVTIVVCPLIALMIDQVNNLMKKGVMTAACWSSSHSAKDKAHIMKRLSVEKEKPTKKASTKSDNVELTPIQMLYVTPELIETQRFRDVLMKLHSANRLFMFAIDEAHCLSTWGHDFRPAYRKLTWISESFQDVPIMACTGTATAQVINDIRSTLGFGNEVPCHLGTFNRPNIGYKVKYKDSLNTEPQGAINDLIKEVKKQHVTAEKAKQPCAGIIYVHKREDCQSLATQIYKSTGILAAAYHAGLKDAERDDTQRKWCDGRIKVAVATVAFGMGIDLPHVRYVIHWTMSKSLEGFYQESGRAGRDGFPSESILYYSKDDASKFTFLVNKNAEKARQKTGQRDGKVAQKLDRALLEIEGMVDYCVKPGCKRQYVLSHFGEKIDPKKLCQKTCDYCINPRKVEMAIQASECASAVVNSQKSWHAHRKNASEKKYHHNPTASDESLGEYESDDGFGMGRDEGLLGITSYAGDDEMIQEPPARKGGFMKASSVLKKYETLECQQGKRNGFINFKTRTVEEPSEDDGVAKMSKPVSIPAHLRSGLPDPLAAHNNKAKTNEKKTSSQYASEAERLKQELEELNRKRAEARARLGLK</sequence>
<dbReference type="GO" id="GO:0016787">
    <property type="term" value="F:hydrolase activity"/>
    <property type="evidence" value="ECO:0007669"/>
    <property type="project" value="UniProtKB-KW"/>
</dbReference>
<dbReference type="InterPro" id="IPR032284">
    <property type="entry name" value="RecQ_Zn-bd"/>
</dbReference>
<dbReference type="PANTHER" id="PTHR13710">
    <property type="entry name" value="DNA HELICASE RECQ FAMILY MEMBER"/>
    <property type="match status" value="1"/>
</dbReference>
<dbReference type="PROSITE" id="PS51192">
    <property type="entry name" value="HELICASE_ATP_BIND_1"/>
    <property type="match status" value="1"/>
</dbReference>
<feature type="domain" description="Helicase ATP-binding" evidence="9">
    <location>
        <begin position="521"/>
        <end position="722"/>
    </location>
</feature>
<dbReference type="GO" id="GO:0000724">
    <property type="term" value="P:double-strand break repair via homologous recombination"/>
    <property type="evidence" value="ECO:0007669"/>
    <property type="project" value="TreeGrafter"/>
</dbReference>
<evidence type="ECO:0000256" key="6">
    <source>
        <dbReference type="ARBA" id="ARBA00034617"/>
    </source>
</evidence>
<feature type="compositionally biased region" description="Basic and acidic residues" evidence="8">
    <location>
        <begin position="23"/>
        <end position="32"/>
    </location>
</feature>
<dbReference type="InterPro" id="IPR011545">
    <property type="entry name" value="DEAD/DEAH_box_helicase_dom"/>
</dbReference>
<evidence type="ECO:0000256" key="4">
    <source>
        <dbReference type="ARBA" id="ARBA00022806"/>
    </source>
</evidence>
<dbReference type="SMART" id="SM00490">
    <property type="entry name" value="HELICc"/>
    <property type="match status" value="1"/>
</dbReference>
<dbReference type="PROSITE" id="PS51194">
    <property type="entry name" value="HELICASE_CTER"/>
    <property type="match status" value="1"/>
</dbReference>
<evidence type="ECO:0000259" key="9">
    <source>
        <dbReference type="PROSITE" id="PS51192"/>
    </source>
</evidence>
<gene>
    <name evidence="11" type="ORF">QTG54_012074</name>
</gene>
<comment type="similarity">
    <text evidence="1">Belongs to the helicase family. RecQ subfamily.</text>
</comment>
<evidence type="ECO:0000256" key="1">
    <source>
        <dbReference type="ARBA" id="ARBA00005446"/>
    </source>
</evidence>
<dbReference type="Pfam" id="PF16124">
    <property type="entry name" value="RecQ_Zn_bind"/>
    <property type="match status" value="1"/>
</dbReference>
<organism evidence="11 12">
    <name type="scientific">Skeletonema marinoi</name>
    <dbReference type="NCBI Taxonomy" id="267567"/>
    <lineage>
        <taxon>Eukaryota</taxon>
        <taxon>Sar</taxon>
        <taxon>Stramenopiles</taxon>
        <taxon>Ochrophyta</taxon>
        <taxon>Bacillariophyta</taxon>
        <taxon>Coscinodiscophyceae</taxon>
        <taxon>Thalassiosirophycidae</taxon>
        <taxon>Thalassiosirales</taxon>
        <taxon>Skeletonemataceae</taxon>
        <taxon>Skeletonema</taxon>
        <taxon>Skeletonema marinoi-dohrnii complex</taxon>
    </lineage>
</organism>
<reference evidence="11" key="1">
    <citation type="submission" date="2023-06" db="EMBL/GenBank/DDBJ databases">
        <title>Survivors Of The Sea: Transcriptome response of Skeletonema marinoi to long-term dormancy.</title>
        <authorList>
            <person name="Pinder M.I.M."/>
            <person name="Kourtchenko O."/>
            <person name="Robertson E.K."/>
            <person name="Larsson T."/>
            <person name="Maumus F."/>
            <person name="Osuna-Cruz C.M."/>
            <person name="Vancaester E."/>
            <person name="Stenow R."/>
            <person name="Vandepoele K."/>
            <person name="Ploug H."/>
            <person name="Bruchert V."/>
            <person name="Godhe A."/>
            <person name="Topel M."/>
        </authorList>
    </citation>
    <scope>NUCLEOTIDE SEQUENCE</scope>
    <source>
        <strain evidence="11">R05AC</strain>
    </source>
</reference>